<dbReference type="InterPro" id="IPR002346">
    <property type="entry name" value="Mopterin_DH_FAD-bd"/>
</dbReference>
<evidence type="ECO:0000259" key="4">
    <source>
        <dbReference type="PROSITE" id="PS51387"/>
    </source>
</evidence>
<evidence type="ECO:0000256" key="3">
    <source>
        <dbReference type="ARBA" id="ARBA00023002"/>
    </source>
</evidence>
<dbReference type="PANTHER" id="PTHR42659:SF2">
    <property type="entry name" value="XANTHINE DEHYDROGENASE SUBUNIT C-RELATED"/>
    <property type="match status" value="1"/>
</dbReference>
<dbReference type="Pfam" id="PF00941">
    <property type="entry name" value="FAD_binding_5"/>
    <property type="match status" value="1"/>
</dbReference>
<dbReference type="InterPro" id="IPR036318">
    <property type="entry name" value="FAD-bd_PCMH-like_sf"/>
</dbReference>
<dbReference type="Gene3D" id="3.30.465.10">
    <property type="match status" value="1"/>
</dbReference>
<dbReference type="AlphaFoldDB" id="A0A537IMI2"/>
<evidence type="ECO:0000313" key="6">
    <source>
        <dbReference type="Proteomes" id="UP000318834"/>
    </source>
</evidence>
<dbReference type="PANTHER" id="PTHR42659">
    <property type="entry name" value="XANTHINE DEHYDROGENASE SUBUNIT C-RELATED"/>
    <property type="match status" value="1"/>
</dbReference>
<evidence type="ECO:0000313" key="5">
    <source>
        <dbReference type="EMBL" id="TMI72553.1"/>
    </source>
</evidence>
<dbReference type="InterPro" id="IPR036683">
    <property type="entry name" value="CO_DH_flav_C_dom_sf"/>
</dbReference>
<dbReference type="InterPro" id="IPR016169">
    <property type="entry name" value="FAD-bd_PCMH_sub2"/>
</dbReference>
<dbReference type="SUPFAM" id="SSF55447">
    <property type="entry name" value="CO dehydrogenase flavoprotein C-terminal domain-like"/>
    <property type="match status" value="1"/>
</dbReference>
<evidence type="ECO:0000256" key="2">
    <source>
        <dbReference type="ARBA" id="ARBA00022827"/>
    </source>
</evidence>
<dbReference type="PROSITE" id="PS51387">
    <property type="entry name" value="FAD_PCMH"/>
    <property type="match status" value="1"/>
</dbReference>
<dbReference type="GO" id="GO:0071949">
    <property type="term" value="F:FAD binding"/>
    <property type="evidence" value="ECO:0007669"/>
    <property type="project" value="InterPro"/>
</dbReference>
<dbReference type="InterPro" id="IPR016167">
    <property type="entry name" value="FAD-bd_PCMH_sub1"/>
</dbReference>
<dbReference type="EMBL" id="VBAP01000085">
    <property type="protein sequence ID" value="TMI72553.1"/>
    <property type="molecule type" value="Genomic_DNA"/>
</dbReference>
<keyword evidence="2" id="KW-0274">FAD</keyword>
<dbReference type="GO" id="GO:0016491">
    <property type="term" value="F:oxidoreductase activity"/>
    <property type="evidence" value="ECO:0007669"/>
    <property type="project" value="UniProtKB-KW"/>
</dbReference>
<dbReference type="InterPro" id="IPR051312">
    <property type="entry name" value="Diverse_Substr_Oxidored"/>
</dbReference>
<dbReference type="InterPro" id="IPR005107">
    <property type="entry name" value="CO_DH_flav_C"/>
</dbReference>
<keyword evidence="3" id="KW-0560">Oxidoreductase</keyword>
<dbReference type="InterPro" id="IPR016166">
    <property type="entry name" value="FAD-bd_PCMH"/>
</dbReference>
<proteinExistence type="predicted"/>
<protein>
    <submittedName>
        <fullName evidence="5">Xanthine dehydrogenase family protein subunit M</fullName>
    </submittedName>
</protein>
<name>A0A537IMI2_9BACT</name>
<dbReference type="Gene3D" id="3.30.390.50">
    <property type="entry name" value="CO dehydrogenase flavoprotein, C-terminal domain"/>
    <property type="match status" value="1"/>
</dbReference>
<comment type="caution">
    <text evidence="5">The sequence shown here is derived from an EMBL/GenBank/DDBJ whole genome shotgun (WGS) entry which is preliminary data.</text>
</comment>
<dbReference type="Gene3D" id="3.30.43.10">
    <property type="entry name" value="Uridine Diphospho-n-acetylenolpyruvylglucosamine Reductase, domain 2"/>
    <property type="match status" value="1"/>
</dbReference>
<dbReference type="SUPFAM" id="SSF56176">
    <property type="entry name" value="FAD-binding/transporter-associated domain-like"/>
    <property type="match status" value="1"/>
</dbReference>
<dbReference type="SMART" id="SM01092">
    <property type="entry name" value="CO_deh_flav_C"/>
    <property type="match status" value="1"/>
</dbReference>
<dbReference type="Pfam" id="PF03450">
    <property type="entry name" value="CO_deh_flav_C"/>
    <property type="match status" value="1"/>
</dbReference>
<evidence type="ECO:0000256" key="1">
    <source>
        <dbReference type="ARBA" id="ARBA00022630"/>
    </source>
</evidence>
<feature type="domain" description="FAD-binding PCMH-type" evidence="4">
    <location>
        <begin position="1"/>
        <end position="176"/>
    </location>
</feature>
<gene>
    <name evidence="5" type="ORF">E6H05_10960</name>
</gene>
<dbReference type="FunFam" id="3.30.465.10:FF:000017">
    <property type="entry name" value="Xanthine dehydrogenase, FAD binding subunit"/>
    <property type="match status" value="1"/>
</dbReference>
<reference evidence="5 6" key="1">
    <citation type="journal article" date="2019" name="Nat. Microbiol.">
        <title>Mediterranean grassland soil C-N compound turnover is dependent on rainfall and depth, and is mediated by genomically divergent microorganisms.</title>
        <authorList>
            <person name="Diamond S."/>
            <person name="Andeer P.F."/>
            <person name="Li Z."/>
            <person name="Crits-Christoph A."/>
            <person name="Burstein D."/>
            <person name="Anantharaman K."/>
            <person name="Lane K.R."/>
            <person name="Thomas B.C."/>
            <person name="Pan C."/>
            <person name="Northen T.R."/>
            <person name="Banfield J.F."/>
        </authorList>
    </citation>
    <scope>NUCLEOTIDE SEQUENCE [LARGE SCALE GENOMIC DNA]</scope>
    <source>
        <strain evidence="5">NP_8</strain>
    </source>
</reference>
<keyword evidence="1" id="KW-0285">Flavoprotein</keyword>
<accession>A0A537IMI2</accession>
<sequence length="287" mass="30150">MIPAPFEYHQPSSVAEALQMLTRLPEAKLLAGGHSLLPMMKLRLVSPTHVVDLGRIEALRFIRQEGQTIVVGALATHWMVESSDVVRRTVPMLGETAARIGDVQVRNAGTIGGSLAHADPAADYPAAILALDAQMVAQNSRGRRTIPAGEFFTGLFSTALAADEILVEVRVPVPSGRSGSAYMKFAHPASGFAVVGVAALITVDGQGRCAGARVGVTGVGPVAYRPARVENSLKGAALDEKTVEAAAEPAAEGVNVNEDLFASAEYRAHLARVFTKRAVLAAAQRAK</sequence>
<dbReference type="Proteomes" id="UP000318834">
    <property type="component" value="Unassembled WGS sequence"/>
</dbReference>
<organism evidence="5 6">
    <name type="scientific">Candidatus Segetimicrobium genomatis</name>
    <dbReference type="NCBI Taxonomy" id="2569760"/>
    <lineage>
        <taxon>Bacteria</taxon>
        <taxon>Bacillati</taxon>
        <taxon>Candidatus Sysuimicrobiota</taxon>
        <taxon>Candidatus Sysuimicrobiia</taxon>
        <taxon>Candidatus Sysuimicrobiales</taxon>
        <taxon>Candidatus Segetimicrobiaceae</taxon>
        <taxon>Candidatus Segetimicrobium</taxon>
    </lineage>
</organism>